<evidence type="ECO:0000256" key="1">
    <source>
        <dbReference type="ARBA" id="ARBA00022448"/>
    </source>
</evidence>
<dbReference type="Proteomes" id="UP000006055">
    <property type="component" value="Chromosome"/>
</dbReference>
<dbReference type="GO" id="GO:0005524">
    <property type="term" value="F:ATP binding"/>
    <property type="evidence" value="ECO:0007669"/>
    <property type="project" value="UniProtKB-KW"/>
</dbReference>
<keyword evidence="3" id="KW-0067">ATP-binding</keyword>
<dbReference type="InterPro" id="IPR003593">
    <property type="entry name" value="AAA+_ATPase"/>
</dbReference>
<dbReference type="InterPro" id="IPR017871">
    <property type="entry name" value="ABC_transporter-like_CS"/>
</dbReference>
<dbReference type="SMART" id="SM00382">
    <property type="entry name" value="AAA"/>
    <property type="match status" value="1"/>
</dbReference>
<dbReference type="GO" id="GO:0016887">
    <property type="term" value="F:ATP hydrolysis activity"/>
    <property type="evidence" value="ECO:0007669"/>
    <property type="project" value="InterPro"/>
</dbReference>
<dbReference type="SUPFAM" id="SSF52540">
    <property type="entry name" value="P-loop containing nucleoside triphosphate hydrolases"/>
    <property type="match status" value="1"/>
</dbReference>
<evidence type="ECO:0000256" key="2">
    <source>
        <dbReference type="ARBA" id="ARBA00022741"/>
    </source>
</evidence>
<dbReference type="OrthoDB" id="9809450at2"/>
<evidence type="ECO:0000259" key="4">
    <source>
        <dbReference type="PROSITE" id="PS50893"/>
    </source>
</evidence>
<keyword evidence="1" id="KW-0813">Transport</keyword>
<evidence type="ECO:0000256" key="3">
    <source>
        <dbReference type="ARBA" id="ARBA00022840"/>
    </source>
</evidence>
<reference evidence="6" key="1">
    <citation type="submission" date="2012-06" db="EMBL/GenBank/DDBJ databases">
        <title>Complete sequence of chromosome of Desulfomonile tiedjei DSM 6799.</title>
        <authorList>
            <person name="Lucas S."/>
            <person name="Copeland A."/>
            <person name="Lapidus A."/>
            <person name="Glavina del Rio T."/>
            <person name="Dalin E."/>
            <person name="Tice H."/>
            <person name="Bruce D."/>
            <person name="Goodwin L."/>
            <person name="Pitluck S."/>
            <person name="Peters L."/>
            <person name="Ovchinnikova G."/>
            <person name="Zeytun A."/>
            <person name="Lu M."/>
            <person name="Kyrpides N."/>
            <person name="Mavromatis K."/>
            <person name="Ivanova N."/>
            <person name="Brettin T."/>
            <person name="Detter J.C."/>
            <person name="Han C."/>
            <person name="Larimer F."/>
            <person name="Land M."/>
            <person name="Hauser L."/>
            <person name="Markowitz V."/>
            <person name="Cheng J.-F."/>
            <person name="Hugenholtz P."/>
            <person name="Woyke T."/>
            <person name="Wu D."/>
            <person name="Spring S."/>
            <person name="Schroeder M."/>
            <person name="Brambilla E."/>
            <person name="Klenk H.-P."/>
            <person name="Eisen J.A."/>
        </authorList>
    </citation>
    <scope>NUCLEOTIDE SEQUENCE [LARGE SCALE GENOMIC DNA]</scope>
    <source>
        <strain evidence="6">ATCC 49306 / DSM 6799 / DCB-1</strain>
    </source>
</reference>
<dbReference type="PROSITE" id="PS00211">
    <property type="entry name" value="ABC_TRANSPORTER_1"/>
    <property type="match status" value="1"/>
</dbReference>
<dbReference type="AlphaFoldDB" id="I4CDZ7"/>
<evidence type="ECO:0000313" key="5">
    <source>
        <dbReference type="EMBL" id="AFM27788.1"/>
    </source>
</evidence>
<evidence type="ECO:0000313" key="6">
    <source>
        <dbReference type="Proteomes" id="UP000006055"/>
    </source>
</evidence>
<dbReference type="PANTHER" id="PTHR42788:SF13">
    <property type="entry name" value="ALIPHATIC SULFONATES IMPORT ATP-BINDING PROTEIN SSUB"/>
    <property type="match status" value="1"/>
</dbReference>
<dbReference type="KEGG" id="dti:Desti_5188"/>
<feature type="domain" description="ABC transporter" evidence="4">
    <location>
        <begin position="1"/>
        <end position="232"/>
    </location>
</feature>
<dbReference type="RefSeq" id="WP_014812889.1">
    <property type="nucleotide sequence ID" value="NC_018025.1"/>
</dbReference>
<gene>
    <name evidence="5" type="ordered locus">Desti_5188</name>
</gene>
<dbReference type="STRING" id="706587.Desti_5188"/>
<protein>
    <submittedName>
        <fullName evidence="5">ABC-type nitrate/sulfonate/bicarbonate transport system, ATPase component</fullName>
    </submittedName>
</protein>
<organism evidence="5 6">
    <name type="scientific">Desulfomonile tiedjei (strain ATCC 49306 / DSM 6799 / DCB-1)</name>
    <dbReference type="NCBI Taxonomy" id="706587"/>
    <lineage>
        <taxon>Bacteria</taxon>
        <taxon>Pseudomonadati</taxon>
        <taxon>Thermodesulfobacteriota</taxon>
        <taxon>Desulfomonilia</taxon>
        <taxon>Desulfomonilales</taxon>
        <taxon>Desulfomonilaceae</taxon>
        <taxon>Desulfomonile</taxon>
    </lineage>
</organism>
<dbReference type="HOGENOM" id="CLU_000604_1_22_7"/>
<dbReference type="InterPro" id="IPR027417">
    <property type="entry name" value="P-loop_NTPase"/>
</dbReference>
<dbReference type="InterPro" id="IPR050166">
    <property type="entry name" value="ABC_transporter_ATP-bind"/>
</dbReference>
<dbReference type="PROSITE" id="PS50893">
    <property type="entry name" value="ABC_TRANSPORTER_2"/>
    <property type="match status" value="1"/>
</dbReference>
<dbReference type="CDD" id="cd03293">
    <property type="entry name" value="ABC_NrtD_SsuB_transporters"/>
    <property type="match status" value="1"/>
</dbReference>
<accession>I4CDZ7</accession>
<dbReference type="PANTHER" id="PTHR42788">
    <property type="entry name" value="TAURINE IMPORT ATP-BINDING PROTEIN-RELATED"/>
    <property type="match status" value="1"/>
</dbReference>
<keyword evidence="6" id="KW-1185">Reference proteome</keyword>
<dbReference type="PATRIC" id="fig|706587.4.peg.5865"/>
<dbReference type="InterPro" id="IPR003439">
    <property type="entry name" value="ABC_transporter-like_ATP-bd"/>
</dbReference>
<dbReference type="Pfam" id="PF00005">
    <property type="entry name" value="ABC_tran"/>
    <property type="match status" value="1"/>
</dbReference>
<keyword evidence="2" id="KW-0547">Nucleotide-binding</keyword>
<sequence length="246" mass="28028">MDGEKLRVEVDQTFGSFHVLDRLNFSVKENEFLCLVGPSGSGKTVLLQVIAGIVPPSKGKVTMDSELVNPRHHKLGFVFQEPSCLPWRTVWDDVKFGLEIRNFGEKEIARKVSRVLEVVGLTGFEKYYPYQISGGMKQRVALARALVTDPDLLLMDEPFGALDAQTRYFMQIEAQRIWEELKTTVVFVTNNVEEAVYLGERILVLSPPPAQIRAEIPVDLPRPRDLTDKNFLDLRRQVTSYYEVEL</sequence>
<name>I4CDZ7_DESTA</name>
<dbReference type="eggNOG" id="COG1116">
    <property type="taxonomic scope" value="Bacteria"/>
</dbReference>
<proteinExistence type="predicted"/>
<dbReference type="EMBL" id="CP003360">
    <property type="protein sequence ID" value="AFM27788.1"/>
    <property type="molecule type" value="Genomic_DNA"/>
</dbReference>
<dbReference type="Gene3D" id="3.40.50.300">
    <property type="entry name" value="P-loop containing nucleotide triphosphate hydrolases"/>
    <property type="match status" value="1"/>
</dbReference>